<proteinExistence type="predicted"/>
<dbReference type="Proteomes" id="UP000198983">
    <property type="component" value="Chromosome I"/>
</dbReference>
<feature type="region of interest" description="Disordered" evidence="1">
    <location>
        <begin position="1"/>
        <end position="25"/>
    </location>
</feature>
<reference evidence="2 3" key="1">
    <citation type="submission" date="2016-10" db="EMBL/GenBank/DDBJ databases">
        <authorList>
            <person name="de Groot N.N."/>
        </authorList>
    </citation>
    <scope>NUCLEOTIDE SEQUENCE [LARGE SCALE GENOMIC DNA]</scope>
    <source>
        <strain evidence="2 3">DSM 22024</strain>
    </source>
</reference>
<sequence length="56" mass="6258">MTVHVGELTSEVVAAEEPRTPSPAEVSVWEERLRIQATLDRLARDRARTATEGCHE</sequence>
<evidence type="ECO:0000313" key="2">
    <source>
        <dbReference type="EMBL" id="SDS77590.1"/>
    </source>
</evidence>
<dbReference type="RefSeq" id="WP_157728674.1">
    <property type="nucleotide sequence ID" value="NZ_LT629732.1"/>
</dbReference>
<gene>
    <name evidence="2" type="ORF">SAMN04489717_3830</name>
</gene>
<evidence type="ECO:0000313" key="3">
    <source>
        <dbReference type="Proteomes" id="UP000198983"/>
    </source>
</evidence>
<name>A0A1H1UYY5_9ACTN</name>
<dbReference type="EMBL" id="LT629732">
    <property type="protein sequence ID" value="SDS77590.1"/>
    <property type="molecule type" value="Genomic_DNA"/>
</dbReference>
<accession>A0A1H1UYY5</accession>
<dbReference type="AlphaFoldDB" id="A0A1H1UYY5"/>
<organism evidence="2 3">
    <name type="scientific">Actinopolymorpha singaporensis</name>
    <dbReference type="NCBI Taxonomy" id="117157"/>
    <lineage>
        <taxon>Bacteria</taxon>
        <taxon>Bacillati</taxon>
        <taxon>Actinomycetota</taxon>
        <taxon>Actinomycetes</taxon>
        <taxon>Propionibacteriales</taxon>
        <taxon>Actinopolymorphaceae</taxon>
        <taxon>Actinopolymorpha</taxon>
    </lineage>
</organism>
<dbReference type="STRING" id="117157.SAMN04489717_3830"/>
<evidence type="ECO:0000256" key="1">
    <source>
        <dbReference type="SAM" id="MobiDB-lite"/>
    </source>
</evidence>
<protein>
    <submittedName>
        <fullName evidence="2">Uncharacterized protein</fullName>
    </submittedName>
</protein>
<keyword evidence="3" id="KW-1185">Reference proteome</keyword>